<protein>
    <submittedName>
        <fullName evidence="1">Uncharacterized protein</fullName>
    </submittedName>
</protein>
<dbReference type="Proteomes" id="UP000186277">
    <property type="component" value="Unassembled WGS sequence"/>
</dbReference>
<gene>
    <name evidence="1" type="ORF">Xentx_00741</name>
</gene>
<keyword evidence="2" id="KW-1185">Reference proteome</keyword>
<proteinExistence type="predicted"/>
<reference evidence="1 2" key="1">
    <citation type="submission" date="2016-09" db="EMBL/GenBank/DDBJ databases">
        <title>Xenorhabdus thuongxuanensis sp. nov. and Xenorhabdus eapokensis sp. nov., isolated from Steinernema species.</title>
        <authorList>
            <person name="Kaempfer P."/>
            <person name="Tobias N.J."/>
            <person name="Phan Ke L."/>
            <person name="Bode H.B."/>
            <person name="Glaeser S.P."/>
        </authorList>
    </citation>
    <scope>NUCLEOTIDE SEQUENCE [LARGE SCALE GENOMIC DNA]</scope>
    <source>
        <strain evidence="1 2">30TX1</strain>
    </source>
</reference>
<accession>A0A1Q5U7V8</accession>
<dbReference type="AlphaFoldDB" id="A0A1Q5U7V8"/>
<dbReference type="OrthoDB" id="6443758at2"/>
<name>A0A1Q5U7V8_9GAMM</name>
<evidence type="ECO:0000313" key="1">
    <source>
        <dbReference type="EMBL" id="OKP08531.1"/>
    </source>
</evidence>
<dbReference type="RefSeq" id="WP_074018922.1">
    <property type="nucleotide sequence ID" value="NZ_CAWMWP010000054.1"/>
</dbReference>
<evidence type="ECO:0000313" key="2">
    <source>
        <dbReference type="Proteomes" id="UP000186277"/>
    </source>
</evidence>
<organism evidence="1 2">
    <name type="scientific">Xenorhabdus thuongxuanensis</name>
    <dbReference type="NCBI Taxonomy" id="1873484"/>
    <lineage>
        <taxon>Bacteria</taxon>
        <taxon>Pseudomonadati</taxon>
        <taxon>Pseudomonadota</taxon>
        <taxon>Gammaproteobacteria</taxon>
        <taxon>Enterobacterales</taxon>
        <taxon>Morganellaceae</taxon>
        <taxon>Xenorhabdus</taxon>
    </lineage>
</organism>
<dbReference type="EMBL" id="MKGR01000003">
    <property type="protein sequence ID" value="OKP08531.1"/>
    <property type="molecule type" value="Genomic_DNA"/>
</dbReference>
<sequence>MATKTLSFPDIKNGWYVSYFLQTLAGYDYTVTIQDSVTGNIYGTWKKQNDGDDSPYSNTHSFWYTGSDGKLICNVDCPESSRLDNSWAESIITPSSGNPTLGRTYCAAFEDNGIKHNGTDYRIEYNNLFICLVGWSHYHDDPNE</sequence>
<comment type="caution">
    <text evidence="1">The sequence shown here is derived from an EMBL/GenBank/DDBJ whole genome shotgun (WGS) entry which is preliminary data.</text>
</comment>